<dbReference type="RefSeq" id="WP_213606896.1">
    <property type="nucleotide sequence ID" value="NZ_CP074676.1"/>
</dbReference>
<keyword evidence="2" id="KW-1185">Reference proteome</keyword>
<accession>A0ABX8DTY1</accession>
<dbReference type="GeneID" id="87479311"/>
<evidence type="ECO:0000313" key="1">
    <source>
        <dbReference type="EMBL" id="QVL19683.1"/>
    </source>
</evidence>
<sequence length="57" mass="6499">MTIKNNFAVWGAVSELASAYKKMNSENEMVDDIESQELVREAIAAKYDFFIEMGFCL</sequence>
<evidence type="ECO:0000313" key="2">
    <source>
        <dbReference type="Proteomes" id="UP000678154"/>
    </source>
</evidence>
<name>A0ABX8DTY1_9PSED</name>
<proteinExistence type="predicted"/>
<dbReference type="EMBL" id="CP074676">
    <property type="protein sequence ID" value="QVL19683.1"/>
    <property type="molecule type" value="Genomic_DNA"/>
</dbReference>
<organism evidence="1 2">
    <name type="scientific">Pseudomonas qingdaonensis</name>
    <dbReference type="NCBI Taxonomy" id="2056231"/>
    <lineage>
        <taxon>Bacteria</taxon>
        <taxon>Pseudomonadati</taxon>
        <taxon>Pseudomonadota</taxon>
        <taxon>Gammaproteobacteria</taxon>
        <taxon>Pseudomonadales</taxon>
        <taxon>Pseudomonadaceae</taxon>
        <taxon>Pseudomonas</taxon>
    </lineage>
</organism>
<dbReference type="Proteomes" id="UP000678154">
    <property type="component" value="Chromosome"/>
</dbReference>
<gene>
    <name evidence="1" type="ORF">KH389_03615</name>
</gene>
<protein>
    <submittedName>
        <fullName evidence="1">Uncharacterized protein</fullName>
    </submittedName>
</protein>
<reference evidence="1 2" key="1">
    <citation type="journal article" date="2016" name="J. Hazard. Mater.">
        <title>A newly isolated Pseudomonas putida S-1 strain for batch-mode-propanethiol degradation and continuous treatment of propanethiol-containing waste gas.</title>
        <authorList>
            <person name="Chen D.Z."/>
            <person name="Sun Y.M."/>
            <person name="Han L.M."/>
            <person name="Chen J."/>
            <person name="Ye J.X."/>
            <person name="Chen J.M."/>
        </authorList>
    </citation>
    <scope>NUCLEOTIDE SEQUENCE [LARGE SCALE GENOMIC DNA]</scope>
    <source>
        <strain evidence="1 2">S-1</strain>
    </source>
</reference>